<evidence type="ECO:0000256" key="4">
    <source>
        <dbReference type="ARBA" id="ARBA00023797"/>
    </source>
</evidence>
<gene>
    <name evidence="7" type="primary">cysJ</name>
    <name evidence="7" type="ORF">SAMEA3906487_04118</name>
</gene>
<dbReference type="GO" id="GO:0050660">
    <property type="term" value="F:flavin adenine dinucleotide binding"/>
    <property type="evidence" value="ECO:0007669"/>
    <property type="project" value="TreeGrafter"/>
</dbReference>
<evidence type="ECO:0000259" key="6">
    <source>
        <dbReference type="PROSITE" id="PS51384"/>
    </source>
</evidence>
<dbReference type="Gene3D" id="2.40.30.10">
    <property type="entry name" value="Translation factors"/>
    <property type="match status" value="1"/>
</dbReference>
<dbReference type="Gene3D" id="3.40.50.360">
    <property type="match status" value="1"/>
</dbReference>
<dbReference type="InterPro" id="IPR008254">
    <property type="entry name" value="Flavodoxin/NO_synth"/>
</dbReference>
<dbReference type="eggNOG" id="COG0369">
    <property type="taxonomic scope" value="Bacteria"/>
</dbReference>
<name>A0A157SV82_9BORD</name>
<keyword evidence="8" id="KW-1185">Reference proteome</keyword>
<dbReference type="GO" id="GO:0003958">
    <property type="term" value="F:NADPH-hemoprotein reductase activity"/>
    <property type="evidence" value="ECO:0007669"/>
    <property type="project" value="UniProtKB-EC"/>
</dbReference>
<dbReference type="GeneID" id="56588667"/>
<dbReference type="STRING" id="123899.SAMEA3906487_04118"/>
<dbReference type="EC" id="1.6.2.4" evidence="4"/>
<dbReference type="CDD" id="cd06200">
    <property type="entry name" value="SiR_like1"/>
    <property type="match status" value="1"/>
</dbReference>
<dbReference type="InterPro" id="IPR017927">
    <property type="entry name" value="FAD-bd_FR_type"/>
</dbReference>
<dbReference type="Gene3D" id="3.40.50.80">
    <property type="entry name" value="Nucleotide-binding domain of ferredoxin-NADP reductase (FNR) module"/>
    <property type="match status" value="1"/>
</dbReference>
<reference evidence="7 8" key="1">
    <citation type="submission" date="2016-04" db="EMBL/GenBank/DDBJ databases">
        <authorList>
            <consortium name="Pathogen Informatics"/>
        </authorList>
    </citation>
    <scope>NUCLEOTIDE SEQUENCE [LARGE SCALE GENOMIC DNA]</scope>
    <source>
        <strain evidence="7 8">H044680328</strain>
    </source>
</reference>
<dbReference type="GO" id="GO:0005829">
    <property type="term" value="C:cytosol"/>
    <property type="evidence" value="ECO:0007669"/>
    <property type="project" value="TreeGrafter"/>
</dbReference>
<organism evidence="7 8">
    <name type="scientific">Bordetella trematum</name>
    <dbReference type="NCBI Taxonomy" id="123899"/>
    <lineage>
        <taxon>Bacteria</taxon>
        <taxon>Pseudomonadati</taxon>
        <taxon>Pseudomonadota</taxon>
        <taxon>Betaproteobacteria</taxon>
        <taxon>Burkholderiales</taxon>
        <taxon>Alcaligenaceae</taxon>
        <taxon>Bordetella</taxon>
    </lineage>
</organism>
<keyword evidence="7" id="KW-0560">Oxidoreductase</keyword>
<dbReference type="PRINTS" id="PR00371">
    <property type="entry name" value="FPNCR"/>
</dbReference>
<dbReference type="PANTHER" id="PTHR19384:SF17">
    <property type="entry name" value="NADPH--CYTOCHROME P450 REDUCTASE"/>
    <property type="match status" value="1"/>
</dbReference>
<dbReference type="KEGG" id="btrm:SAMEA390648704118"/>
<dbReference type="PROSITE" id="PS51384">
    <property type="entry name" value="FAD_FR"/>
    <property type="match status" value="1"/>
</dbReference>
<evidence type="ECO:0000256" key="3">
    <source>
        <dbReference type="ARBA" id="ARBA00022982"/>
    </source>
</evidence>
<keyword evidence="3" id="KW-0249">Electron transport</keyword>
<dbReference type="Pfam" id="PF00258">
    <property type="entry name" value="Flavodoxin_1"/>
    <property type="match status" value="1"/>
</dbReference>
<protein>
    <recommendedName>
        <fullName evidence="4">NADPH--hemoprotein reductase</fullName>
        <ecNumber evidence="4">1.6.2.4</ecNumber>
    </recommendedName>
</protein>
<dbReference type="GO" id="GO:0010181">
    <property type="term" value="F:FMN binding"/>
    <property type="evidence" value="ECO:0007669"/>
    <property type="project" value="InterPro"/>
</dbReference>
<evidence type="ECO:0000313" key="7">
    <source>
        <dbReference type="EMBL" id="SAI74241.1"/>
    </source>
</evidence>
<evidence type="ECO:0000256" key="1">
    <source>
        <dbReference type="ARBA" id="ARBA00022630"/>
    </source>
</evidence>
<dbReference type="InterPro" id="IPR001094">
    <property type="entry name" value="Flavdoxin-like"/>
</dbReference>
<dbReference type="PROSITE" id="PS50902">
    <property type="entry name" value="FLAVODOXIN_LIKE"/>
    <property type="match status" value="1"/>
</dbReference>
<dbReference type="InterPro" id="IPR017938">
    <property type="entry name" value="Riboflavin_synthase-like_b-brl"/>
</dbReference>
<dbReference type="PRINTS" id="PR00369">
    <property type="entry name" value="FLAVODOXIN"/>
</dbReference>
<dbReference type="OrthoDB" id="9816402at2"/>
<feature type="domain" description="Flavodoxin-like" evidence="5">
    <location>
        <begin position="39"/>
        <end position="176"/>
    </location>
</feature>
<evidence type="ECO:0000256" key="2">
    <source>
        <dbReference type="ARBA" id="ARBA00022643"/>
    </source>
</evidence>
<dbReference type="RefSeq" id="WP_063492496.1">
    <property type="nucleotide sequence ID" value="NZ_CP016340.1"/>
</dbReference>
<proteinExistence type="predicted"/>
<dbReference type="EMBL" id="LT546645">
    <property type="protein sequence ID" value="SAI74241.1"/>
    <property type="molecule type" value="Genomic_DNA"/>
</dbReference>
<dbReference type="SUPFAM" id="SSF52343">
    <property type="entry name" value="Ferredoxin reductase-like, C-terminal NADP-linked domain"/>
    <property type="match status" value="1"/>
</dbReference>
<keyword evidence="1" id="KW-0285">Flavoprotein</keyword>
<dbReference type="InterPro" id="IPR029039">
    <property type="entry name" value="Flavoprotein-like_sf"/>
</dbReference>
<dbReference type="SUPFAM" id="SSF63380">
    <property type="entry name" value="Riboflavin synthase domain-like"/>
    <property type="match status" value="1"/>
</dbReference>
<dbReference type="SUPFAM" id="SSF52218">
    <property type="entry name" value="Flavoproteins"/>
    <property type="match status" value="1"/>
</dbReference>
<dbReference type="Pfam" id="PF00175">
    <property type="entry name" value="NAD_binding_1"/>
    <property type="match status" value="1"/>
</dbReference>
<dbReference type="InterPro" id="IPR001709">
    <property type="entry name" value="Flavoprot_Pyr_Nucl_cyt_Rdtase"/>
</dbReference>
<dbReference type="Proteomes" id="UP000076825">
    <property type="component" value="Chromosome 1"/>
</dbReference>
<keyword evidence="2" id="KW-0288">FMN</keyword>
<keyword evidence="3" id="KW-0813">Transport</keyword>
<accession>A0A157SV82</accession>
<sequence length="442" mass="48146">MMLRWGAAALLVAAWILLSWRAWRQAHARRRPVADPAGWLVIHASQSGQAQALAEQSATVLQAAGQRAQTLSLNQADAALLARATHALFIASTSGEGDAPDGAAHFVQRVMPETLALGGLRYALLALGDSSYKHFCGFGRQLDQWLMTQGARPLAERIEADRSAPTALQRWQRTLSELTGASPADWQPPAYTDWRLAVRRLLNPGSAGGPCYLIELRPLNTEALQWQAGDIAEIAPRSTPQADLQAPRDYSIASLPADGCVQLLVRQQRNARGEPGLGSGWLTERCPIDGKVALRLRSNPGFHLPPGDFPLVLIGNGTGLAGLRAWLKARAARGHGRNWLVFGERHADHDALLCDELQDWQRQGLLPELDLVYSRQGQGYVQDRLRQRAALLREWVGAGAVIALCGSLQGMARGVDQALEDILGAQGLQTLRADGRVRRDVY</sequence>
<dbReference type="PANTHER" id="PTHR19384">
    <property type="entry name" value="NITRIC OXIDE SYNTHASE-RELATED"/>
    <property type="match status" value="1"/>
</dbReference>
<feature type="domain" description="FAD-binding FR-type" evidence="6">
    <location>
        <begin position="189"/>
        <end position="305"/>
    </location>
</feature>
<evidence type="ECO:0000259" key="5">
    <source>
        <dbReference type="PROSITE" id="PS50902"/>
    </source>
</evidence>
<dbReference type="AlphaFoldDB" id="A0A157SV82"/>
<dbReference type="PATRIC" id="fig|123899.6.peg.4115"/>
<dbReference type="InterPro" id="IPR039261">
    <property type="entry name" value="FNR_nucleotide-bd"/>
</dbReference>
<dbReference type="InterPro" id="IPR001433">
    <property type="entry name" value="OxRdtase_FAD/NAD-bd"/>
</dbReference>
<evidence type="ECO:0000313" key="8">
    <source>
        <dbReference type="Proteomes" id="UP000076825"/>
    </source>
</evidence>